<keyword evidence="1" id="KW-0812">Transmembrane</keyword>
<comment type="caution">
    <text evidence="2">The sequence shown here is derived from an EMBL/GenBank/DDBJ whole genome shotgun (WGS) entry which is preliminary data.</text>
</comment>
<proteinExistence type="predicted"/>
<dbReference type="Proteomes" id="UP001597262">
    <property type="component" value="Unassembled WGS sequence"/>
</dbReference>
<organism evidence="2 3">
    <name type="scientific">Paenibacillus puldeungensis</name>
    <dbReference type="NCBI Taxonomy" id="696536"/>
    <lineage>
        <taxon>Bacteria</taxon>
        <taxon>Bacillati</taxon>
        <taxon>Bacillota</taxon>
        <taxon>Bacilli</taxon>
        <taxon>Bacillales</taxon>
        <taxon>Paenibacillaceae</taxon>
        <taxon>Paenibacillus</taxon>
    </lineage>
</organism>
<keyword evidence="1" id="KW-1133">Transmembrane helix</keyword>
<evidence type="ECO:0000313" key="3">
    <source>
        <dbReference type="Proteomes" id="UP001597262"/>
    </source>
</evidence>
<gene>
    <name evidence="2" type="ORF">ACFQ3W_19340</name>
</gene>
<feature type="transmembrane region" description="Helical" evidence="1">
    <location>
        <begin position="76"/>
        <end position="103"/>
    </location>
</feature>
<dbReference type="RefSeq" id="WP_379320872.1">
    <property type="nucleotide sequence ID" value="NZ_JBHTLM010000016.1"/>
</dbReference>
<evidence type="ECO:0008006" key="4">
    <source>
        <dbReference type="Google" id="ProtNLM"/>
    </source>
</evidence>
<feature type="transmembrane region" description="Helical" evidence="1">
    <location>
        <begin position="31"/>
        <end position="56"/>
    </location>
</feature>
<keyword evidence="1" id="KW-0472">Membrane</keyword>
<reference evidence="3" key="1">
    <citation type="journal article" date="2019" name="Int. J. Syst. Evol. Microbiol.">
        <title>The Global Catalogue of Microorganisms (GCM) 10K type strain sequencing project: providing services to taxonomists for standard genome sequencing and annotation.</title>
        <authorList>
            <consortium name="The Broad Institute Genomics Platform"/>
            <consortium name="The Broad Institute Genome Sequencing Center for Infectious Disease"/>
            <person name="Wu L."/>
            <person name="Ma J."/>
        </authorList>
    </citation>
    <scope>NUCLEOTIDE SEQUENCE [LARGE SCALE GENOMIC DNA]</scope>
    <source>
        <strain evidence="3">CCUG 59189</strain>
    </source>
</reference>
<evidence type="ECO:0000256" key="1">
    <source>
        <dbReference type="SAM" id="Phobius"/>
    </source>
</evidence>
<sequence length="136" mass="14449">MDYNQMEQNQVPTYAADPGQSVPRKFSGPGIASFIVSLLTIIGYITSIVMITSSIIDLVDQPTTIIAEDIMQRPGAIGGVVLFMGSGLLNLIALILGIIGMALKNRKKVFAILGTIFSVLPILVLIVLFAIGSSIN</sequence>
<protein>
    <recommendedName>
        <fullName evidence="4">DUF4064 domain-containing protein</fullName>
    </recommendedName>
</protein>
<keyword evidence="3" id="KW-1185">Reference proteome</keyword>
<accession>A0ABW3S2P8</accession>
<dbReference type="EMBL" id="JBHTLM010000016">
    <property type="protein sequence ID" value="MFD1178435.1"/>
    <property type="molecule type" value="Genomic_DNA"/>
</dbReference>
<evidence type="ECO:0000313" key="2">
    <source>
        <dbReference type="EMBL" id="MFD1178435.1"/>
    </source>
</evidence>
<name>A0ABW3S2P8_9BACL</name>
<feature type="transmembrane region" description="Helical" evidence="1">
    <location>
        <begin position="110"/>
        <end position="131"/>
    </location>
</feature>